<dbReference type="InterPro" id="IPR016160">
    <property type="entry name" value="Ald_DH_CS_CYS"/>
</dbReference>
<dbReference type="OrthoDB" id="9812625at2"/>
<evidence type="ECO:0000259" key="8">
    <source>
        <dbReference type="Pfam" id="PF00171"/>
    </source>
</evidence>
<evidence type="ECO:0000313" key="10">
    <source>
        <dbReference type="Proteomes" id="UP000004263"/>
    </source>
</evidence>
<name>Q1N468_9GAMM</name>
<feature type="active site" evidence="5">
    <location>
        <position position="259"/>
    </location>
</feature>
<comment type="caution">
    <text evidence="9">The sequence shown here is derived from an EMBL/GenBank/DDBJ whole genome shotgun (WGS) entry which is preliminary data.</text>
</comment>
<dbReference type="FunFam" id="3.40.309.10:FF:000003">
    <property type="entry name" value="Aldehyde dehydrogenase"/>
    <property type="match status" value="1"/>
</dbReference>
<reference evidence="9 10" key="1">
    <citation type="submission" date="2006-03" db="EMBL/GenBank/DDBJ databases">
        <authorList>
            <person name="Pinhassi J."/>
            <person name="Pedros-Alio C."/>
            <person name="Ferriera S."/>
            <person name="Johnson J."/>
            <person name="Kravitz S."/>
            <person name="Halpern A."/>
            <person name="Remington K."/>
            <person name="Beeson K."/>
            <person name="Tran B."/>
            <person name="Rogers Y.-H."/>
            <person name="Friedman R."/>
            <person name="Venter J.C."/>
        </authorList>
    </citation>
    <scope>NUCLEOTIDE SEQUENCE [LARGE SCALE GENOMIC DNA]</scope>
    <source>
        <strain evidence="9 10">RED65</strain>
    </source>
</reference>
<evidence type="ECO:0000256" key="5">
    <source>
        <dbReference type="PIRSR" id="PIRSR036492-1"/>
    </source>
</evidence>
<dbReference type="CDD" id="cd07133">
    <property type="entry name" value="ALDH_CALDH_CalB"/>
    <property type="match status" value="1"/>
</dbReference>
<dbReference type="EMBL" id="AAQH01000003">
    <property type="protein sequence ID" value="EAT12997.1"/>
    <property type="molecule type" value="Genomic_DNA"/>
</dbReference>
<dbReference type="SUPFAM" id="SSF53720">
    <property type="entry name" value="ALDH-like"/>
    <property type="match status" value="1"/>
</dbReference>
<dbReference type="PANTHER" id="PTHR43570">
    <property type="entry name" value="ALDEHYDE DEHYDROGENASE"/>
    <property type="match status" value="1"/>
</dbReference>
<dbReference type="AlphaFoldDB" id="Q1N468"/>
<keyword evidence="2 4" id="KW-0560">Oxidoreductase</keyword>
<dbReference type="InterPro" id="IPR029510">
    <property type="entry name" value="Ald_DH_CS_GLU"/>
</dbReference>
<dbReference type="Gene3D" id="3.40.309.10">
    <property type="entry name" value="Aldehyde Dehydrogenase, Chain A, domain 2"/>
    <property type="match status" value="1"/>
</dbReference>
<dbReference type="InterPro" id="IPR016163">
    <property type="entry name" value="Ald_DH_C"/>
</dbReference>
<feature type="active site" evidence="5 6">
    <location>
        <position position="225"/>
    </location>
</feature>
<dbReference type="InterPro" id="IPR015590">
    <property type="entry name" value="Aldehyde_DH_dom"/>
</dbReference>
<proteinExistence type="inferred from homology"/>
<dbReference type="Gene3D" id="3.40.605.10">
    <property type="entry name" value="Aldehyde Dehydrogenase, Chain A, domain 1"/>
    <property type="match status" value="1"/>
</dbReference>
<evidence type="ECO:0000256" key="7">
    <source>
        <dbReference type="RuleBase" id="RU003345"/>
    </source>
</evidence>
<accession>Q1N468</accession>
<dbReference type="PROSITE" id="PS00687">
    <property type="entry name" value="ALDEHYDE_DEHYDR_GLU"/>
    <property type="match status" value="1"/>
</dbReference>
<dbReference type="RefSeq" id="WP_007018068.1">
    <property type="nucleotide sequence ID" value="NZ_CH724115.1"/>
</dbReference>
<comment type="similarity">
    <text evidence="1 4 7">Belongs to the aldehyde dehydrogenase family.</text>
</comment>
<evidence type="ECO:0000256" key="4">
    <source>
        <dbReference type="PIRNR" id="PIRNR036492"/>
    </source>
</evidence>
<keyword evidence="10" id="KW-1185">Reference proteome</keyword>
<keyword evidence="3" id="KW-0520">NAD</keyword>
<dbReference type="Proteomes" id="UP000004263">
    <property type="component" value="Unassembled WGS sequence"/>
</dbReference>
<protein>
    <recommendedName>
        <fullName evidence="4">Aldehyde dehydrogenase</fullName>
    </recommendedName>
</protein>
<dbReference type="GO" id="GO:0006081">
    <property type="term" value="P:aldehyde metabolic process"/>
    <property type="evidence" value="ECO:0007669"/>
    <property type="project" value="InterPro"/>
</dbReference>
<dbReference type="InterPro" id="IPR016162">
    <property type="entry name" value="Ald_DH_N"/>
</dbReference>
<dbReference type="InterPro" id="IPR016161">
    <property type="entry name" value="Ald_DH/histidinol_DH"/>
</dbReference>
<dbReference type="STRING" id="207949.RED65_14912"/>
<gene>
    <name evidence="9" type="ORF">RED65_14912</name>
</gene>
<dbReference type="PIRSF" id="PIRSF036492">
    <property type="entry name" value="ALDH"/>
    <property type="match status" value="1"/>
</dbReference>
<dbReference type="InterPro" id="IPR012394">
    <property type="entry name" value="Aldehyde_DH_NAD(P)"/>
</dbReference>
<feature type="domain" description="Aldehyde dehydrogenase" evidence="8">
    <location>
        <begin position="36"/>
        <end position="450"/>
    </location>
</feature>
<dbReference type="GO" id="GO:0004029">
    <property type="term" value="F:aldehyde dehydrogenase (NAD+) activity"/>
    <property type="evidence" value="ECO:0007669"/>
    <property type="project" value="TreeGrafter"/>
</dbReference>
<dbReference type="GO" id="GO:0005737">
    <property type="term" value="C:cytoplasm"/>
    <property type="evidence" value="ECO:0007669"/>
    <property type="project" value="TreeGrafter"/>
</dbReference>
<dbReference type="PANTHER" id="PTHR43570:SF20">
    <property type="entry name" value="ALDEHYDE DEHYDROGENASE ALDX-RELATED"/>
    <property type="match status" value="1"/>
</dbReference>
<organism evidence="9 10">
    <name type="scientific">Bermanella marisrubri</name>
    <dbReference type="NCBI Taxonomy" id="207949"/>
    <lineage>
        <taxon>Bacteria</taxon>
        <taxon>Pseudomonadati</taxon>
        <taxon>Pseudomonadota</taxon>
        <taxon>Gammaproteobacteria</taxon>
        <taxon>Oceanospirillales</taxon>
        <taxon>Oceanospirillaceae</taxon>
        <taxon>Bermanella</taxon>
    </lineage>
</organism>
<dbReference type="Pfam" id="PF00171">
    <property type="entry name" value="Aldedh"/>
    <property type="match status" value="1"/>
</dbReference>
<evidence type="ECO:0000256" key="3">
    <source>
        <dbReference type="ARBA" id="ARBA00023027"/>
    </source>
</evidence>
<dbReference type="PROSITE" id="PS00070">
    <property type="entry name" value="ALDEHYDE_DEHYDR_CYS"/>
    <property type="match status" value="1"/>
</dbReference>
<evidence type="ECO:0000256" key="2">
    <source>
        <dbReference type="ARBA" id="ARBA00023002"/>
    </source>
</evidence>
<evidence type="ECO:0000256" key="6">
    <source>
        <dbReference type="PROSITE-ProRule" id="PRU10007"/>
    </source>
</evidence>
<evidence type="ECO:0000313" key="9">
    <source>
        <dbReference type="EMBL" id="EAT12997.1"/>
    </source>
</evidence>
<sequence>MVATAAQLTDEQQQLTYLHDIFAKQKSAYLDAPYPSAKQRQQDLDKLADALREFKEELCQAVNKDFSCRAEGETMIAEIMVSLEGIKYNRKHLKKWMKPSKRHVNPLFAPASNKVVFQPKGVVGIMVPWNYPVQLAVAPLAAALAAGNRAVIKMSEFTPYTNEVLYRMLAKYFPEEQVAVMSGEAAVGAEFSSMHWDHLLFTGSTAVARHVMSACGKNLVPVTLELGGKSPCIVTQKGDIKAAAKSIIFGKATNAGQTCIAPDYILCPQDLIPELKAEIADYYKQCYPTLKNNPDYTAIVNERQFHRLTSVLKDAEDKGAQVQPLNHANEDFSGTRKIPLTLVENTRSDMSIMEDEIFGPLLPILPYSDLNEVVSFINKGPRPLALYLFSHDKREQDFILENTHAGGVTINDCLTHIAQDDMPFGGVGDSGIGAYHGKEGFLSLSHAKSVHKKGRINLGSLVHAPYGRTMHKLIYKFMIR</sequence>
<evidence type="ECO:0000256" key="1">
    <source>
        <dbReference type="ARBA" id="ARBA00009986"/>
    </source>
</evidence>
<dbReference type="HOGENOM" id="CLU_005391_3_6_6"/>